<dbReference type="AlphaFoldDB" id="U4TK52"/>
<accession>U4TK52</accession>
<dbReference type="Gene3D" id="3.40.50.300">
    <property type="entry name" value="P-loop containing nucleotide triphosphate hydrolases"/>
    <property type="match status" value="1"/>
</dbReference>
<evidence type="ECO:0000256" key="2">
    <source>
        <dbReference type="ARBA" id="ARBA00022692"/>
    </source>
</evidence>
<feature type="transmembrane region" description="Helical" evidence="7">
    <location>
        <begin position="37"/>
        <end position="59"/>
    </location>
</feature>
<dbReference type="InterPro" id="IPR036640">
    <property type="entry name" value="ABC1_TM_sf"/>
</dbReference>
<dbReference type="InterPro" id="IPR003439">
    <property type="entry name" value="ABC_transporter-like_ATP-bd"/>
</dbReference>
<comment type="subcellular location">
    <subcellularLocation>
        <location evidence="1">Cell membrane</location>
        <topology evidence="1">Multi-pass membrane protein</topology>
    </subcellularLocation>
</comment>
<evidence type="ECO:0008006" key="12">
    <source>
        <dbReference type="Google" id="ProtNLM"/>
    </source>
</evidence>
<dbReference type="PROSITE" id="PS50893">
    <property type="entry name" value="ABC_TRANSPORTER_2"/>
    <property type="match status" value="1"/>
</dbReference>
<keyword evidence="6 7" id="KW-0472">Membrane</keyword>
<evidence type="ECO:0000256" key="3">
    <source>
        <dbReference type="ARBA" id="ARBA00022741"/>
    </source>
</evidence>
<dbReference type="Pfam" id="PF00005">
    <property type="entry name" value="ABC_tran"/>
    <property type="match status" value="1"/>
</dbReference>
<dbReference type="InterPro" id="IPR027417">
    <property type="entry name" value="P-loop_NTPase"/>
</dbReference>
<dbReference type="InterPro" id="IPR025662">
    <property type="entry name" value="Sigma_54_int_dom_ATP-bd_1"/>
</dbReference>
<dbReference type="GO" id="GO:0005524">
    <property type="term" value="F:ATP binding"/>
    <property type="evidence" value="ECO:0007669"/>
    <property type="project" value="UniProtKB-KW"/>
</dbReference>
<dbReference type="InterPro" id="IPR039421">
    <property type="entry name" value="Type_1_exporter"/>
</dbReference>
<sequence>MRFAAYLLLVPLAALCEVALSWVLQIITDVVTGKQHLPYLWLSVGILLYLLGKSATYFAQSFQRSRLLAQGSRLLRDDLYAATSQRSFAQFGSQNHGFYLAKFNKEVEIIENNYYGTSLRAYYLAWQLLIALAGTIFISPWVTLAIILLCIPSMAMPFLSQKQSEHAQTQVVAATTHYNDRVDDFINGFSTLRLNATGSRFGDLFAQAADRLAQKEIHNQLVIKLVGQFLNLFNDLQYVGTWLLGGFLVLRGTITLGQPVAFSQLMVFISNPLFQAADLLSTFYGGRAVVQKVQKYLDRTTVSTPKAKLHPAIHTIQFHDVGLHVDDTPLLQHIDLLLQTSRKYIIVGQSGSGKSTLVRQLFGYYAAASGTITIDGYNIHDLAFADIADHLTYVDQTTYLFNATLQDNVTVFHDVPETQTRTALTEAGLQKLLTADSAGLHRQLSNRSTAISGGERQRLALARNRLRQPLFTIYDELTSGLDPAIAATIENTLFAAAGGLVFITHRFNQPIFEKADEIIVIDQGRILSRGPYTDNTVRHALDGLGLVPAATTVDDHS</sequence>
<protein>
    <recommendedName>
        <fullName evidence="12">ABC transporter ATP-binding protein</fullName>
    </recommendedName>
</protein>
<dbReference type="SUPFAM" id="SSF90123">
    <property type="entry name" value="ABC transporter transmembrane region"/>
    <property type="match status" value="1"/>
</dbReference>
<dbReference type="InterPro" id="IPR003593">
    <property type="entry name" value="AAA+_ATPase"/>
</dbReference>
<organism evidence="10 11">
    <name type="scientific">Schleiferilactobacillus shenzhenensis LY-73</name>
    <dbReference type="NCBI Taxonomy" id="1231336"/>
    <lineage>
        <taxon>Bacteria</taxon>
        <taxon>Bacillati</taxon>
        <taxon>Bacillota</taxon>
        <taxon>Bacilli</taxon>
        <taxon>Lactobacillales</taxon>
        <taxon>Lactobacillaceae</taxon>
        <taxon>Schleiferilactobacillus</taxon>
    </lineage>
</organism>
<proteinExistence type="predicted"/>
<dbReference type="PROSITE" id="PS00675">
    <property type="entry name" value="SIGMA54_INTERACT_1"/>
    <property type="match status" value="1"/>
</dbReference>
<feature type="transmembrane region" description="Helical" evidence="7">
    <location>
        <begin position="128"/>
        <end position="155"/>
    </location>
</feature>
<dbReference type="GO" id="GO:0140359">
    <property type="term" value="F:ABC-type transporter activity"/>
    <property type="evidence" value="ECO:0007669"/>
    <property type="project" value="InterPro"/>
</dbReference>
<keyword evidence="11" id="KW-1185">Reference proteome</keyword>
<dbReference type="Pfam" id="PF00664">
    <property type="entry name" value="ABC_membrane"/>
    <property type="match status" value="1"/>
</dbReference>
<dbReference type="SMART" id="SM00382">
    <property type="entry name" value="AAA"/>
    <property type="match status" value="1"/>
</dbReference>
<dbReference type="Proteomes" id="UP000030647">
    <property type="component" value="Unassembled WGS sequence"/>
</dbReference>
<dbReference type="PANTHER" id="PTHR24221">
    <property type="entry name" value="ATP-BINDING CASSETTE SUB-FAMILY B"/>
    <property type="match status" value="1"/>
</dbReference>
<evidence type="ECO:0000256" key="6">
    <source>
        <dbReference type="ARBA" id="ARBA00023136"/>
    </source>
</evidence>
<dbReference type="PROSITE" id="PS50929">
    <property type="entry name" value="ABC_TM1F"/>
    <property type="match status" value="1"/>
</dbReference>
<keyword evidence="4" id="KW-0067">ATP-binding</keyword>
<dbReference type="PANTHER" id="PTHR24221:SF654">
    <property type="entry name" value="ATP-BINDING CASSETTE SUB-FAMILY B MEMBER 6"/>
    <property type="match status" value="1"/>
</dbReference>
<keyword evidence="5 7" id="KW-1133">Transmembrane helix</keyword>
<feature type="domain" description="ABC transmembrane type-1" evidence="9">
    <location>
        <begin position="12"/>
        <end position="285"/>
    </location>
</feature>
<dbReference type="SUPFAM" id="SSF52540">
    <property type="entry name" value="P-loop containing nucleoside triphosphate hydrolases"/>
    <property type="match status" value="1"/>
</dbReference>
<feature type="domain" description="ABC transporter" evidence="8">
    <location>
        <begin position="316"/>
        <end position="548"/>
    </location>
</feature>
<name>U4TK52_9LACO</name>
<dbReference type="InterPro" id="IPR011527">
    <property type="entry name" value="ABC1_TM_dom"/>
</dbReference>
<dbReference type="GO" id="GO:0005886">
    <property type="term" value="C:plasma membrane"/>
    <property type="evidence" value="ECO:0007669"/>
    <property type="project" value="UniProtKB-SubCell"/>
</dbReference>
<dbReference type="GO" id="GO:0034040">
    <property type="term" value="F:ATPase-coupled lipid transmembrane transporter activity"/>
    <property type="evidence" value="ECO:0007669"/>
    <property type="project" value="TreeGrafter"/>
</dbReference>
<dbReference type="EMBL" id="KI271615">
    <property type="protein sequence ID" value="ERL63750.1"/>
    <property type="molecule type" value="Genomic_DNA"/>
</dbReference>
<keyword evidence="3" id="KW-0547">Nucleotide-binding</keyword>
<gene>
    <name evidence="10" type="ORF">L248_2219</name>
</gene>
<dbReference type="GO" id="GO:0016887">
    <property type="term" value="F:ATP hydrolysis activity"/>
    <property type="evidence" value="ECO:0007669"/>
    <property type="project" value="InterPro"/>
</dbReference>
<reference evidence="11" key="1">
    <citation type="journal article" date="2013" name="Genome Announc.">
        <title>Whole-Genome Sequencing of Lactobacillus shenzhenensis Strain LY-73T.</title>
        <authorList>
            <person name="Lin Z."/>
            <person name="Liu Z."/>
            <person name="Yang R."/>
            <person name="Zou Y."/>
            <person name="Wan D."/>
            <person name="Chen J."/>
            <person name="Guo M."/>
            <person name="Zhao J."/>
            <person name="Fang C."/>
            <person name="Yang R."/>
            <person name="Liu F."/>
        </authorList>
    </citation>
    <scope>NUCLEOTIDE SEQUENCE [LARGE SCALE GENOMIC DNA]</scope>
    <source>
        <strain evidence="11">LY-73</strain>
    </source>
</reference>
<keyword evidence="2 7" id="KW-0812">Transmembrane</keyword>
<evidence type="ECO:0000256" key="7">
    <source>
        <dbReference type="SAM" id="Phobius"/>
    </source>
</evidence>
<dbReference type="HOGENOM" id="CLU_000604_84_3_9"/>
<evidence type="ECO:0000256" key="5">
    <source>
        <dbReference type="ARBA" id="ARBA00022989"/>
    </source>
</evidence>
<dbReference type="eggNOG" id="COG1132">
    <property type="taxonomic scope" value="Bacteria"/>
</dbReference>
<evidence type="ECO:0000259" key="8">
    <source>
        <dbReference type="PROSITE" id="PS50893"/>
    </source>
</evidence>
<evidence type="ECO:0000259" key="9">
    <source>
        <dbReference type="PROSITE" id="PS50929"/>
    </source>
</evidence>
<dbReference type="STRING" id="1231336.L248_2219"/>
<evidence type="ECO:0000313" key="11">
    <source>
        <dbReference type="Proteomes" id="UP000030647"/>
    </source>
</evidence>
<dbReference type="CDD" id="cd03228">
    <property type="entry name" value="ABCC_MRP_Like"/>
    <property type="match status" value="1"/>
</dbReference>
<evidence type="ECO:0000256" key="4">
    <source>
        <dbReference type="ARBA" id="ARBA00022840"/>
    </source>
</evidence>
<evidence type="ECO:0000313" key="10">
    <source>
        <dbReference type="EMBL" id="ERL63750.1"/>
    </source>
</evidence>
<dbReference type="Gene3D" id="1.20.1560.10">
    <property type="entry name" value="ABC transporter type 1, transmembrane domain"/>
    <property type="match status" value="1"/>
</dbReference>
<evidence type="ECO:0000256" key="1">
    <source>
        <dbReference type="ARBA" id="ARBA00004651"/>
    </source>
</evidence>